<comment type="subcellular location">
    <subcellularLocation>
        <location evidence="1">Nucleus</location>
        <location evidence="1">Nucleolus</location>
    </subcellularLocation>
    <subcellularLocation>
        <location evidence="2">Nucleus</location>
        <location evidence="2">Nucleoplasm</location>
    </subcellularLocation>
</comment>
<evidence type="ECO:0000313" key="13">
    <source>
        <dbReference type="Proteomes" id="UP000663828"/>
    </source>
</evidence>
<dbReference type="CDD" id="cd00009">
    <property type="entry name" value="AAA"/>
    <property type="match status" value="3"/>
</dbReference>
<dbReference type="FunFam" id="3.40.50.300:FF:000142">
    <property type="entry name" value="Midasin"/>
    <property type="match status" value="2"/>
</dbReference>
<feature type="compositionally biased region" description="Polar residues" evidence="10">
    <location>
        <begin position="1948"/>
        <end position="1958"/>
    </location>
</feature>
<keyword evidence="8" id="KW-0539">Nucleus</keyword>
<feature type="domain" description="AAA+ ATPase" evidence="11">
    <location>
        <begin position="1173"/>
        <end position="1329"/>
    </location>
</feature>
<dbReference type="InterPro" id="IPR011704">
    <property type="entry name" value="ATPase_dyneun-rel_AAA"/>
</dbReference>
<organism evidence="12 13">
    <name type="scientific">Adineta ricciae</name>
    <name type="common">Rotifer</name>
    <dbReference type="NCBI Taxonomy" id="249248"/>
    <lineage>
        <taxon>Eukaryota</taxon>
        <taxon>Metazoa</taxon>
        <taxon>Spiralia</taxon>
        <taxon>Gnathifera</taxon>
        <taxon>Rotifera</taxon>
        <taxon>Eurotatoria</taxon>
        <taxon>Bdelloidea</taxon>
        <taxon>Adinetida</taxon>
        <taxon>Adinetidae</taxon>
        <taxon>Adineta</taxon>
    </lineage>
</organism>
<evidence type="ECO:0000256" key="8">
    <source>
        <dbReference type="ARBA" id="ARBA00023242"/>
    </source>
</evidence>
<gene>
    <name evidence="12" type="ORF">XAT740_LOCUS34413</name>
</gene>
<evidence type="ECO:0000256" key="5">
    <source>
        <dbReference type="ARBA" id="ARBA00022741"/>
    </source>
</evidence>
<feature type="domain" description="AAA+ ATPase" evidence="11">
    <location>
        <begin position="1469"/>
        <end position="1613"/>
    </location>
</feature>
<keyword evidence="9" id="KW-0175">Coiled coil</keyword>
<dbReference type="InterPro" id="IPR003593">
    <property type="entry name" value="AAA+_ATPase"/>
</dbReference>
<feature type="coiled-coil region" evidence="9">
    <location>
        <begin position="2955"/>
        <end position="2982"/>
    </location>
</feature>
<dbReference type="GO" id="GO:0005654">
    <property type="term" value="C:nucleoplasm"/>
    <property type="evidence" value="ECO:0007669"/>
    <property type="project" value="UniProtKB-SubCell"/>
</dbReference>
<dbReference type="EMBL" id="CAJNOR010003359">
    <property type="protein sequence ID" value="CAF1405997.1"/>
    <property type="molecule type" value="Genomic_DNA"/>
</dbReference>
<dbReference type="Pfam" id="PF17867">
    <property type="entry name" value="AAA_lid_7"/>
    <property type="match status" value="1"/>
</dbReference>
<dbReference type="InterPro" id="IPR027417">
    <property type="entry name" value="P-loop_NTPase"/>
</dbReference>
<name>A0A815LC27_ADIRI</name>
<comment type="caution">
    <text evidence="12">The sequence shown here is derived from an EMBL/GenBank/DDBJ whole genome shotgun (WGS) entry which is preliminary data.</text>
</comment>
<dbReference type="GO" id="GO:0016887">
    <property type="term" value="F:ATP hydrolysis activity"/>
    <property type="evidence" value="ECO:0007669"/>
    <property type="project" value="InterPro"/>
</dbReference>
<dbReference type="SMART" id="SM00382">
    <property type="entry name" value="AAA"/>
    <property type="match status" value="5"/>
</dbReference>
<dbReference type="SUPFAM" id="SSF52540">
    <property type="entry name" value="P-loop containing nucleoside triphosphate hydrolases"/>
    <property type="match status" value="6"/>
</dbReference>
<dbReference type="GO" id="GO:0030687">
    <property type="term" value="C:preribosome, large subunit precursor"/>
    <property type="evidence" value="ECO:0007669"/>
    <property type="project" value="TreeGrafter"/>
</dbReference>
<dbReference type="SUPFAM" id="SSF48371">
    <property type="entry name" value="ARM repeat"/>
    <property type="match status" value="1"/>
</dbReference>
<keyword evidence="7" id="KW-0143">Chaperone</keyword>
<feature type="domain" description="AAA+ ATPase" evidence="11">
    <location>
        <begin position="2822"/>
        <end position="3094"/>
    </location>
</feature>
<feature type="region of interest" description="Disordered" evidence="10">
    <location>
        <begin position="1983"/>
        <end position="2026"/>
    </location>
</feature>
<feature type="compositionally biased region" description="Acidic residues" evidence="10">
    <location>
        <begin position="1917"/>
        <end position="1929"/>
    </location>
</feature>
<dbReference type="InterPro" id="IPR016024">
    <property type="entry name" value="ARM-type_fold"/>
</dbReference>
<feature type="compositionally biased region" description="Low complexity" evidence="10">
    <location>
        <begin position="1934"/>
        <end position="1943"/>
    </location>
</feature>
<feature type="domain" description="AAA+ ATPase" evidence="11">
    <location>
        <begin position="711"/>
        <end position="886"/>
    </location>
</feature>
<evidence type="ECO:0000256" key="1">
    <source>
        <dbReference type="ARBA" id="ARBA00004604"/>
    </source>
</evidence>
<dbReference type="GO" id="GO:0000055">
    <property type="term" value="P:ribosomal large subunit export from nucleus"/>
    <property type="evidence" value="ECO:0007669"/>
    <property type="project" value="TreeGrafter"/>
</dbReference>
<feature type="coiled-coil region" evidence="9">
    <location>
        <begin position="4196"/>
        <end position="4227"/>
    </location>
</feature>
<keyword evidence="6" id="KW-0067">ATP-binding</keyword>
<feature type="non-terminal residue" evidence="12">
    <location>
        <position position="5102"/>
    </location>
</feature>
<evidence type="ECO:0000259" key="11">
    <source>
        <dbReference type="SMART" id="SM00382"/>
    </source>
</evidence>
<evidence type="ECO:0000256" key="10">
    <source>
        <dbReference type="SAM" id="MobiDB-lite"/>
    </source>
</evidence>
<dbReference type="Gene3D" id="3.40.50.300">
    <property type="entry name" value="P-loop containing nucleotide triphosphate hydrolases"/>
    <property type="match status" value="6"/>
</dbReference>
<keyword evidence="13" id="KW-1185">Reference proteome</keyword>
<evidence type="ECO:0000256" key="9">
    <source>
        <dbReference type="SAM" id="Coils"/>
    </source>
</evidence>
<feature type="compositionally biased region" description="Acidic residues" evidence="10">
    <location>
        <begin position="1999"/>
        <end position="2008"/>
    </location>
</feature>
<dbReference type="GO" id="GO:0000027">
    <property type="term" value="P:ribosomal large subunit assembly"/>
    <property type="evidence" value="ECO:0007669"/>
    <property type="project" value="TreeGrafter"/>
</dbReference>
<feature type="domain" description="AAA+ ATPase" evidence="11">
    <location>
        <begin position="2468"/>
        <end position="2617"/>
    </location>
</feature>
<reference evidence="12" key="1">
    <citation type="submission" date="2021-02" db="EMBL/GenBank/DDBJ databases">
        <authorList>
            <person name="Nowell W R."/>
        </authorList>
    </citation>
    <scope>NUCLEOTIDE SEQUENCE</scope>
</reference>
<dbReference type="InterPro" id="IPR040848">
    <property type="entry name" value="AAA_lid_7"/>
</dbReference>
<dbReference type="Pfam" id="PF07728">
    <property type="entry name" value="AAA_5"/>
    <property type="match status" value="6"/>
</dbReference>
<evidence type="ECO:0000313" key="12">
    <source>
        <dbReference type="EMBL" id="CAF1405997.1"/>
    </source>
</evidence>
<feature type="coiled-coil region" evidence="9">
    <location>
        <begin position="3628"/>
        <end position="3655"/>
    </location>
</feature>
<dbReference type="GO" id="GO:0005730">
    <property type="term" value="C:nucleolus"/>
    <property type="evidence" value="ECO:0007669"/>
    <property type="project" value="UniProtKB-SubCell"/>
</dbReference>
<evidence type="ECO:0000256" key="7">
    <source>
        <dbReference type="ARBA" id="ARBA00023186"/>
    </source>
</evidence>
<dbReference type="GO" id="GO:0005524">
    <property type="term" value="F:ATP binding"/>
    <property type="evidence" value="ECO:0007669"/>
    <property type="project" value="UniProtKB-KW"/>
</dbReference>
<comment type="similarity">
    <text evidence="3">Belongs to the midasin family.</text>
</comment>
<evidence type="ECO:0000256" key="2">
    <source>
        <dbReference type="ARBA" id="ARBA00004642"/>
    </source>
</evidence>
<dbReference type="PROSITE" id="PS00675">
    <property type="entry name" value="SIGMA54_INTERACT_1"/>
    <property type="match status" value="1"/>
</dbReference>
<feature type="coiled-coil region" evidence="9">
    <location>
        <begin position="4707"/>
        <end position="4753"/>
    </location>
</feature>
<proteinExistence type="inferred from homology"/>
<dbReference type="PANTHER" id="PTHR48103:SF2">
    <property type="entry name" value="MIDASIN"/>
    <property type="match status" value="1"/>
</dbReference>
<dbReference type="Proteomes" id="UP000663828">
    <property type="component" value="Unassembled WGS sequence"/>
</dbReference>
<dbReference type="InterPro" id="IPR025662">
    <property type="entry name" value="Sigma_54_int_dom_ATP-bd_1"/>
</dbReference>
<keyword evidence="5" id="KW-0547">Nucleotide-binding</keyword>
<protein>
    <recommendedName>
        <fullName evidence="4">Midasin</fullName>
    </recommendedName>
</protein>
<evidence type="ECO:0000256" key="6">
    <source>
        <dbReference type="ARBA" id="ARBA00022840"/>
    </source>
</evidence>
<evidence type="ECO:0000256" key="3">
    <source>
        <dbReference type="ARBA" id="ARBA00007188"/>
    </source>
</evidence>
<dbReference type="PANTHER" id="PTHR48103">
    <property type="entry name" value="MIDASIN-RELATED"/>
    <property type="match status" value="1"/>
</dbReference>
<accession>A0A815LC27</accession>
<evidence type="ECO:0000256" key="4">
    <source>
        <dbReference type="ARBA" id="ARBA00017143"/>
    </source>
</evidence>
<sequence length="5102" mass="586262">MLSFAVRRQRIVDIRLTNESNAQALTELTSIKDRMLNKFNYLPGSCEGDFKFIQSECRVQWTDGKTFIYSTNTIHPRPSFLSPIAKLLRYAHHQQENIEDSEAKKPWSLLLQTIHQTITSYLGDATTSDAINDFFVYFLTDNDEQIRNMGGKLLTTFVNELLMSSDENLPPLISCSILEKILQSMINHEQYTINESLLSQCLQPSLEWPINDLCSLLTMLAVKSMQTADHWIQYFVNLMNLNREQWVSSSIKTNPSFLEFCRQIPASLFTRLFEPMMRDSFHVLKFIIINCKKDWTKVLLEIMETQMKDNRLQENLHELLKDARLHAFSNWKVSSTFDLLLSLIKLTTDKYPLLLFELLLLLEKVYDEHLSPRNLNIPTTIQPMVNILHLIFSNESFLCNSTTRRGILLSTTSILLHLIDHMNLQAFIMNPDEMKQLIQSTIVCSINYKQTLRLFNYVLRSKQQILIKDWFEQLLTLALSTNDNLSDDEQPSTVHFNPSTITELIGMYTYEMIELLHEKLDHTRNLICLTTFNFLSTFIQQCLPTCIQCLLHRNARIRISIARLVGRALNMQSSDLIKLLQSLQDSTDEQIDLTPDTSLNVMSDQQQAVAHIHTTPVYLLEREKKRSKSQIPFRTIKQSDFGLLSKHLKALTHVEDASNTNAADFDAIKSSISECSEEFRHLIPSRRQLPSLVQTSTMRNNRQRIVECIRTPIHLLLQGETGVGKSSLILDVAADLRKPLVRFNLSSKTDIGALFGSVKMKTVKSGDGQHQEIELEYEEGPFTTAYRHGHWLLLDEMNLAPPNVLQAIEQALESGVLTIPNIEDENDVKDQPNQVKQNCRVYRIHSDFRLFATQNPSAGKYKDARDTQSTALLNRFSIFIVEGPKENELGDIVTNKLKTENFPFVTQAAQMVGLHLKIMATIKESNFKERNRNYSEITIRELFRWCQSLCDYEKMLMKSSQTISKLPSSTFNAILTEQAYAIYGLRFREAQSREEIAQMIENFFHVNPIPSSKLSIEHRPNNNTVAFLSQQRLLLQMPTVYLERIDQDWPSNLNRLSNSELTKMIKIHNYAFQYFHHEHLLQIYDCSYTLFWSMVERRSRESSTLVAIVVETYTSLCRNEKQRKEIVKYISTEFGEPESSLAEYQSSLSSAQSSFYLDEEAHRIAQFILAASPSQPILIVGPEGCGKSHLVQSIATLTNVRCQHLYLTPQTEPAALVGSLVPHPKLPSWHDGAVSEAVSKGHWLVLENFSEASSAVLERLNPVLEQPAQWVKVENNETQPVAVHPNFRIIATMSPPTGRLQNASIETNHELSPALYNRFLIIFYQGLNLSSPDVYRNLFTAYFPTNEIQLIDTLCEKLRSEQLTPRQLVQFIDCAFKLQHSRVVTERKIDLPSVLLSAYELVFSSDSNKPLASPVKLYLEKEARHGSINFFNLSVSEKARKEHREHIIDPDKTPTRYDAAKRLCASVICSRPVLLEGPAATGKTSLVEYLAHCDKKKLYRVNNTKGTTIQDYFGSYMPNGEFLNGALSSAMLRGDWFVADEFDLAEPAVMNVLYPILEGQKCLTVPNTGQTLIARDGFRFFATQNGTSYVGRKQLPKTLRSRFLEIQFHSFTENELQFIIVQRKSTSTVSKSSTAFDEDLKKVAPQIASMVKNLNQQIDEKQLPILGAPKLGLTMREVIKWINRKQRKVDVDWDEHALRLLESRVPRKHSTAFITCLQISFPHLIDSPSQVKIEGNKISLNRPSRLPISYTFTDFDAAIHLQLASASQNLLLALWRVFAAAEQHEPVLLLGPTCYKSELIKIWSKLMAKESEVCVINCSTSTETNDLIGSIRPYTHADALSLLLNCLNQLYERAKKNLASASPADIESFSQFRTNCDELATDVDKFISETKKQSGKRAVRQRPTTKLTEQPPGPAVESEDTEIDCEPDELNNYTPLPTSSLPPRSIATAEQLSSTKNRPSSDDDDDGQYFEKVYRTKEVVDMMTNDEDEDDPFAMPYNTEDEEEDEIDPFSTASANAPKESDDKEEAIDPFSTAPAHVPVKLDAEEEEDDPFSTQQSSQLSAELNILDFFNAVQFDDQPTMHSSTSSSRTNGNPIAEAYQSIKNRLEIIASSLNGICSIGSNESGILLIKVRCESIISEVERAIQQGKSNIFLFQDGPVTSAVKEGKVLVLEDINEPSQAVIERLNSLFETEPSFILYEDFTAQGSKITAIDPQRAKFPILPTFQVFATVHTDEKTENRLQLSAATRSRMTEIRVQPYDNSELKQLAIKSAMNKSLEKHNQNEITKVINILADDLALQLAQTMKIDSLDSRHFVRFGECLGLHAEHMPAAQAAAICVKFLFLDSVVEPKKTKNSNIDPSTKIWHKVLTAFKCEMNFLSTDEKDSTNENSEQVTVFADLSKWCSIEDMTIIDPETKHPRAHWGLRLKSNNLIAPFAPKVQSRPENLSFGLALTKSVLNNISRIVFSLHSSNRQLLAGPPGVGKTKIIQVLAEMLGYEVVRINFSSNTTFEDLIGSFVPRVVNGQRVFEFQEGPLCTSLKKNRRNTVILLDELNLARKELLNQLMPLFANESQLFIPALAKSIPIDGSIIVAAMNPASIGGGREKLPRSTQAHFIQVQLSTFDAPELMNITIKLLSGHLMAGYLTGPLVEKINIFHFEIGEKARLRQIGRVGGPYDFNLRDIEKLSQLIGALSLTHRAHMNLSEEVKPTNQTDDENLRRIEEQNIIRSLRVYLDIVYASRFESIQDQDEVRDMIKKRFPLDTNPTSSIAQNQTELIDSDLNLQGYVRLGFVYIEKKEYQSVYRPLIHSQRTLEKLQLLAAATVSKATVLIEGGDCSGKTALVCELARLCGRRLLVLNLNHETTTSDLLGSWTVINKQSYEKRRKQTSKQLLSDIVRFALAVLIPLSQRFYEIEQLIRTITRLIHQWEHENTDQAQDAFQQCRSFLEHELKQADEVHGQAIVEEIEKYLNTLDQVEDEFKLVKNLGEGLTFTFNKGPLIQAMERGDWILFDNINCARGDVIERLNSLAEADPTLTLYESSEAEEYSRGNGIHKDFRLFAIANNNRKMANKLSSAWRNRCLIIRMQPLDNQLTFENIHKHDLADVVKGELQGINGGQELAHTLLRTHASARQLSDKKELQFITSYQLSYQNLKRSARILRTYVSNKHDPVFAIKPAVFRSYLDPILNEGGKTALLDALAVHLLHSELNKASFTTLPIITIEDQQQQMDWYAPAQNLHELIASIEECVIDLHLKIVTTHIHEDICKKQEFTDYGISLLDYLQPLVKTKQENQSDEGLHFEASSIRSKLLTNDVQQSLEFSSHLKKWFFKTHQYLHSNKIILSFDRTEDSLNLLNVTSTECYKRIIEFAQGTSFLDAQHRLTELQQVNNTVNQLSSLSRKLQSICKISHSLNPLKWCAQIQESISILLITETYMKWVAFPCQPMAKNDLHIVSQTQESIRQRNQTNVDDDQQESKSALKLINVHLQKVQSIPIISSADQRLDIMSKLYHYLSVTEDDKYILLAASKLELNVACKLTMNFTIKSQFIEKMDEQQTLLNSSNLLASLNCLYFMHTILREIYAEIKSCHGQIDKIRDKYDSEKNKLSGNVSEIDLEIEKICAKRDQLFEPRSPSDETISIEDELEKLRSEEQKLVDEKERHSRALKAIEGIYEDVYNLFLSLRESLKKFQANGWFQTIREYGRRRQENQISELLEIMSRIYRAEYELNLTYSSSNKIDEEQKQLKPEVLRQTVFNQMNFDDINTPHGRASLTLMQLIYPNLFQQNMLIYVLKEDTLKTIIEKCLETETTIDILINVQLTNILLVDKRKYNRYTTDETGMARLNEQLLLQHFAINYGSEKTSLDDVFIQFADRFVTEVKQRSSSTEIDTQRQIIPLEIDPTMFQFALSCFIQKMIEHRPMEDFLIEPSQIERLDQDIQRWMREQQSAGTIRTEQVYDNQVENDIQKDISFFLNIIEQTEYVAKQTLTSTDINFRELIQTVNKARTTLTLPILEKLEKKLDDTLVLCVPKEPIAKARTLTIVEAKQFRYPVLNLLKSHLADSETKFHACISTFIDRIHMIQAKFLQTLLMHQSNMNEIDLYKKSHQISKLLISIVEFVMNNIDAYGLTTSVERFYQSIQSFEREIIEQVAHIQSKPEEELTVEDKHSFQLFTKTELEDAIQHVAVNSTENNNPTTIMEQTEPKITKKNAEETMLERQNEELTKVEKELEQLRQLAKQNGLSRIQYAIVMLLMELNEIKRNKNVLNEVSLLKWRNYPKQLQRRIASESIEHKKTDIFNIKRVKYEKTFEITPEMLDKSTYHSSGSEHRLSEEDRRNLLTSANSLTDGTCSEKDIILEFLTEYFHQQTFESMWKNVEKIIYDFCSPTEQNRSSQWIIDNLKHLMAIFIFLDSASLAEICKDLLQFCQEHAHDQTEQFHLPTSKLELLRTKTLENAIQQRASQLQKLNPCDKSKLLLISFEDQDSQTYELVHIYPRLIRLYEQHKTLTRILHDQSNYNQEIGLQLLYLRLSDCIALLFPELPILFMSSLQLDDFDFEKVHHLETYLSSQEFRISIKDLYEKRFVLQATTGDSISLLSSNNETASQTLIDALKNVVQTMTNVATIEDLHKHWLSQLFESNEYHAFFALEMQLFVSNFFDEMKDNLSELKNKFNDTGTVKATNYLKFSDSIVTECGQELHRCRSRKVTVEKELNELPSSSTRRDDLERSVEKATREYNNIEKEYQMKLNKVANEQIRRLLQVNRQLQVKGSALSLEIIDKIQNKQREGVENQDKQQVYTSSEFYAYLFQAKATLLKLDKAQFEKVRTRVQQILKQLQQELTQCYDDYEKALQWLQSDDKLHKIFHNYLLAYKLIHIQLFNSVRNWLHDMSNQRNLYLQQMEDVINRTNTAIIESTEMIEQIIKAPHITAIATSLETVHGRVEHLSQIAFQINEDANTTRVVYSSKVLSTLLQYCAGLYARIAIFLFQLFKTQQTNPLIFGQLKTMSIQINDQSYEWEDHMRRLISLSGYREHSDLPGTTLPVDEYSLKEFHKSLSYDFRMLQHSFTLRYSHTFGEICYNPAALIDHVERKMKDLLQIGDWNEGGKATDAPAKTYPLVQ</sequence>
<feature type="region of interest" description="Disordered" evidence="10">
    <location>
        <begin position="1890"/>
        <end position="1969"/>
    </location>
</feature>